<keyword evidence="4" id="KW-0812">Transmembrane</keyword>
<comment type="similarity">
    <text evidence="1">Belongs to the glycosyltransferase 2 family.</text>
</comment>
<dbReference type="PANTHER" id="PTHR43630">
    <property type="entry name" value="POLY-BETA-1,6-N-ACETYL-D-GLUCOSAMINE SYNTHASE"/>
    <property type="match status" value="1"/>
</dbReference>
<feature type="transmembrane region" description="Helical" evidence="4">
    <location>
        <begin position="162"/>
        <end position="183"/>
    </location>
</feature>
<evidence type="ECO:0000256" key="4">
    <source>
        <dbReference type="SAM" id="Phobius"/>
    </source>
</evidence>
<keyword evidence="4" id="KW-1133">Transmembrane helix</keyword>
<dbReference type="Proteomes" id="UP000255326">
    <property type="component" value="Unassembled WGS sequence"/>
</dbReference>
<keyword evidence="2" id="KW-0328">Glycosyltransferase</keyword>
<feature type="transmembrane region" description="Helical" evidence="4">
    <location>
        <begin position="304"/>
        <end position="323"/>
    </location>
</feature>
<keyword evidence="4" id="KW-0472">Membrane</keyword>
<keyword evidence="3 6" id="KW-0808">Transferase</keyword>
<dbReference type="EMBL" id="QQAY01000009">
    <property type="protein sequence ID" value="RDI41242.1"/>
    <property type="molecule type" value="Genomic_DNA"/>
</dbReference>
<accession>A0A370GBN9</accession>
<organism evidence="6 7">
    <name type="scientific">Falsibacillus pallidus</name>
    <dbReference type="NCBI Taxonomy" id="493781"/>
    <lineage>
        <taxon>Bacteria</taxon>
        <taxon>Bacillati</taxon>
        <taxon>Bacillota</taxon>
        <taxon>Bacilli</taxon>
        <taxon>Bacillales</taxon>
        <taxon>Bacillaceae</taxon>
        <taxon>Falsibacillus</taxon>
    </lineage>
</organism>
<proteinExistence type="inferred from homology"/>
<feature type="domain" description="Glycosyltransferase 2-like" evidence="5">
    <location>
        <begin position="42"/>
        <end position="214"/>
    </location>
</feature>
<evidence type="ECO:0000313" key="6">
    <source>
        <dbReference type="EMBL" id="RDI41242.1"/>
    </source>
</evidence>
<dbReference type="InterPro" id="IPR029044">
    <property type="entry name" value="Nucleotide-diphossugar_trans"/>
</dbReference>
<evidence type="ECO:0000259" key="5">
    <source>
        <dbReference type="Pfam" id="PF00535"/>
    </source>
</evidence>
<comment type="caution">
    <text evidence="6">The sequence shown here is derived from an EMBL/GenBank/DDBJ whole genome shotgun (WGS) entry which is preliminary data.</text>
</comment>
<evidence type="ECO:0000256" key="2">
    <source>
        <dbReference type="ARBA" id="ARBA00022676"/>
    </source>
</evidence>
<dbReference type="Gene3D" id="3.90.550.10">
    <property type="entry name" value="Spore Coat Polysaccharide Biosynthesis Protein SpsA, Chain A"/>
    <property type="match status" value="1"/>
</dbReference>
<dbReference type="CDD" id="cd06423">
    <property type="entry name" value="CESA_like"/>
    <property type="match status" value="1"/>
</dbReference>
<keyword evidence="7" id="KW-1185">Reference proteome</keyword>
<name>A0A370GBN9_9BACI</name>
<evidence type="ECO:0000256" key="3">
    <source>
        <dbReference type="ARBA" id="ARBA00022679"/>
    </source>
</evidence>
<sequence>MIYLMSLILLIWIAFFIDAAWGLRTIERLESEKELEDGPLISIIVAAKNEEEHIRKSIESQLSQKYKLIEWILVNDRSEDRTGDIMDGLSVRHPHMKVIHIKELPEGWLGKNHALYKGYLESKGEWLLFTDADVLYKEETVGKAASFLSRNSIDHMTAAPDLYAKGFWLKSFVAFFLFGFSYYKRPWRANIDSSKIGVGVGAFNLIRKKAYETIGTHQSIKERPDDDLQLGMMVKKFGLKQRMVSATKLLKVEWYPSLQAAFKGLEKNTFAGLHYQFPMVFLAVAGVFCSQVLPFLTIFSPDPLLRVLSFIVVILIFSLYYLIVKKLTSFSPLLFFVFPATALLFIYSIVRAVLLTIKRGGIEWRGTVYSLKELRKRER</sequence>
<feature type="transmembrane region" description="Helical" evidence="4">
    <location>
        <begin position="277"/>
        <end position="298"/>
    </location>
</feature>
<dbReference type="GO" id="GO:0016757">
    <property type="term" value="F:glycosyltransferase activity"/>
    <property type="evidence" value="ECO:0007669"/>
    <property type="project" value="UniProtKB-KW"/>
</dbReference>
<dbReference type="Pfam" id="PF00535">
    <property type="entry name" value="Glycos_transf_2"/>
    <property type="match status" value="1"/>
</dbReference>
<evidence type="ECO:0000313" key="7">
    <source>
        <dbReference type="Proteomes" id="UP000255326"/>
    </source>
</evidence>
<dbReference type="SUPFAM" id="SSF53448">
    <property type="entry name" value="Nucleotide-diphospho-sugar transferases"/>
    <property type="match status" value="1"/>
</dbReference>
<dbReference type="AlphaFoldDB" id="A0A370GBN9"/>
<dbReference type="PANTHER" id="PTHR43630:SF1">
    <property type="entry name" value="POLY-BETA-1,6-N-ACETYL-D-GLUCOSAMINE SYNTHASE"/>
    <property type="match status" value="1"/>
</dbReference>
<protein>
    <submittedName>
        <fullName evidence="6">Cellulose synthase/poly-beta-1,6-N-acetylglucosamine synthase-like glycosyltransferase</fullName>
    </submittedName>
</protein>
<evidence type="ECO:0000256" key="1">
    <source>
        <dbReference type="ARBA" id="ARBA00006739"/>
    </source>
</evidence>
<dbReference type="RefSeq" id="WP_245948488.1">
    <property type="nucleotide sequence ID" value="NZ_QQAY01000009.1"/>
</dbReference>
<dbReference type="InterPro" id="IPR001173">
    <property type="entry name" value="Glyco_trans_2-like"/>
</dbReference>
<gene>
    <name evidence="6" type="ORF">DFR59_10988</name>
</gene>
<reference evidence="6 7" key="1">
    <citation type="submission" date="2018-07" db="EMBL/GenBank/DDBJ databases">
        <title>Genomic Encyclopedia of Type Strains, Phase IV (KMG-IV): sequencing the most valuable type-strain genomes for metagenomic binning, comparative biology and taxonomic classification.</title>
        <authorList>
            <person name="Goeker M."/>
        </authorList>
    </citation>
    <scope>NUCLEOTIDE SEQUENCE [LARGE SCALE GENOMIC DNA]</scope>
    <source>
        <strain evidence="6 7">DSM 25281</strain>
    </source>
</reference>
<feature type="transmembrane region" description="Helical" evidence="4">
    <location>
        <begin position="330"/>
        <end position="350"/>
    </location>
</feature>